<organism evidence="1 2">
    <name type="scientific">Catenulispora subtropica</name>
    <dbReference type="NCBI Taxonomy" id="450798"/>
    <lineage>
        <taxon>Bacteria</taxon>
        <taxon>Bacillati</taxon>
        <taxon>Actinomycetota</taxon>
        <taxon>Actinomycetes</taxon>
        <taxon>Catenulisporales</taxon>
        <taxon>Catenulisporaceae</taxon>
        <taxon>Catenulispora</taxon>
    </lineage>
</organism>
<dbReference type="InterPro" id="IPR045423">
    <property type="entry name" value="DUF6510"/>
</dbReference>
<protein>
    <submittedName>
        <fullName evidence="1">DUF6510 family protein</fullName>
    </submittedName>
</protein>
<keyword evidence="2" id="KW-1185">Reference proteome</keyword>
<dbReference type="RefSeq" id="WP_344660347.1">
    <property type="nucleotide sequence ID" value="NZ_BAAAQM010000039.1"/>
</dbReference>
<evidence type="ECO:0000313" key="1">
    <source>
        <dbReference type="EMBL" id="GAA1987900.1"/>
    </source>
</evidence>
<comment type="caution">
    <text evidence="1">The sequence shown here is derived from an EMBL/GenBank/DDBJ whole genome shotgun (WGS) entry which is preliminary data.</text>
</comment>
<reference evidence="2" key="1">
    <citation type="journal article" date="2019" name="Int. J. Syst. Evol. Microbiol.">
        <title>The Global Catalogue of Microorganisms (GCM) 10K type strain sequencing project: providing services to taxonomists for standard genome sequencing and annotation.</title>
        <authorList>
            <consortium name="The Broad Institute Genomics Platform"/>
            <consortium name="The Broad Institute Genome Sequencing Center for Infectious Disease"/>
            <person name="Wu L."/>
            <person name="Ma J."/>
        </authorList>
    </citation>
    <scope>NUCLEOTIDE SEQUENCE [LARGE SCALE GENOMIC DNA]</scope>
    <source>
        <strain evidence="2">JCM 16013</strain>
    </source>
</reference>
<dbReference type="Proteomes" id="UP001499854">
    <property type="component" value="Unassembled WGS sequence"/>
</dbReference>
<accession>A0ABP5DX75</accession>
<name>A0ABP5DX75_9ACTN</name>
<dbReference type="EMBL" id="BAAAQM010000039">
    <property type="protein sequence ID" value="GAA1987900.1"/>
    <property type="molecule type" value="Genomic_DNA"/>
</dbReference>
<proteinExistence type="predicted"/>
<evidence type="ECO:0000313" key="2">
    <source>
        <dbReference type="Proteomes" id="UP001499854"/>
    </source>
</evidence>
<gene>
    <name evidence="1" type="ORF">GCM10009838_58380</name>
</gene>
<sequence length="101" mass="10713">MTEPFGDEPGITYDDGEYEDGNALAGPLSDLFTVDVTTAEGRCTGCGAVGPIARLRVYGPAPGLVARCPDCGQVVLRLVRSTDEAWLDLRGTVSLRIRLGE</sequence>
<dbReference type="Pfam" id="PF20120">
    <property type="entry name" value="DUF6510"/>
    <property type="match status" value="1"/>
</dbReference>